<proteinExistence type="predicted"/>
<dbReference type="InterPro" id="IPR026960">
    <property type="entry name" value="RVT-Znf"/>
</dbReference>
<evidence type="ECO:0000313" key="4">
    <source>
        <dbReference type="Proteomes" id="UP001159405"/>
    </source>
</evidence>
<evidence type="ECO:0000256" key="1">
    <source>
        <dbReference type="SAM" id="Coils"/>
    </source>
</evidence>
<dbReference type="Proteomes" id="UP001159405">
    <property type="component" value="Unassembled WGS sequence"/>
</dbReference>
<name>A0ABN8NVU1_9CNID</name>
<reference evidence="3 4" key="1">
    <citation type="submission" date="2022-05" db="EMBL/GenBank/DDBJ databases">
        <authorList>
            <consortium name="Genoscope - CEA"/>
            <person name="William W."/>
        </authorList>
    </citation>
    <scope>NUCLEOTIDE SEQUENCE [LARGE SCALE GENOMIC DNA]</scope>
</reference>
<evidence type="ECO:0000313" key="3">
    <source>
        <dbReference type="EMBL" id="CAH3120418.1"/>
    </source>
</evidence>
<organism evidence="3 4">
    <name type="scientific">Porites lobata</name>
    <dbReference type="NCBI Taxonomy" id="104759"/>
    <lineage>
        <taxon>Eukaryota</taxon>
        <taxon>Metazoa</taxon>
        <taxon>Cnidaria</taxon>
        <taxon>Anthozoa</taxon>
        <taxon>Hexacorallia</taxon>
        <taxon>Scleractinia</taxon>
        <taxon>Fungiina</taxon>
        <taxon>Poritidae</taxon>
        <taxon>Porites</taxon>
    </lineage>
</organism>
<keyword evidence="1" id="KW-0175">Coiled coil</keyword>
<feature type="coiled-coil region" evidence="1">
    <location>
        <begin position="37"/>
        <end position="85"/>
    </location>
</feature>
<feature type="domain" description="Reverse transcriptase zinc-binding" evidence="2">
    <location>
        <begin position="316"/>
        <end position="368"/>
    </location>
</feature>
<gene>
    <name evidence="3" type="ORF">PLOB_00027901</name>
</gene>
<dbReference type="Pfam" id="PF13966">
    <property type="entry name" value="zf-RVT"/>
    <property type="match status" value="1"/>
</dbReference>
<dbReference type="EMBL" id="CALNXK010000034">
    <property type="protein sequence ID" value="CAH3120418.1"/>
    <property type="molecule type" value="Genomic_DNA"/>
</dbReference>
<comment type="caution">
    <text evidence="3">The sequence shown here is derived from an EMBL/GenBank/DDBJ whole genome shotgun (WGS) entry which is preliminary data.</text>
</comment>
<keyword evidence="4" id="KW-1185">Reference proteome</keyword>
<accession>A0ABN8NVU1</accession>
<protein>
    <recommendedName>
        <fullName evidence="2">Reverse transcriptase zinc-binding domain-containing protein</fullName>
    </recommendedName>
</protein>
<sequence length="449" mass="53166">MLVDIQINTATILRENKTIRSEMTDLKRTIQHQTDDITALKSSLEHITKQYNEVERELVAARKKIQEQEEEIGELYDLQDKLEQYTRKNSIEIHGVPECAYTETEDVVLKLAEALDVSVEPKDIEICHKLNRKGNKPIIVKFISHKVKTNLYRARAKLKNNAQNIILFNNKEILVDSKTFFIREWFKKGILSIQDLLHNTGQPMTYQEFTNKYSCKTNFLQYYQVISAIPKHLLAKVKSTKPINKELYSDNNLSLQLNKSITLYLNKIKTSDFYTLLCTKIHTTGHSGPQRWSKDLSLDEDKWEKIFTSLKTVCRETKLKEFQYKLIHRIVVTKKELYRYGIKEDDECIYCGEKDSINHTFRDCHFVKIFIQRVINWFNIENKINLNPSSEERLFGILSDLHEKVLVRKFNYTMLFMRYYIYANKLHNKPILLQDFVGKMIIKYRIEKL</sequence>
<evidence type="ECO:0000259" key="2">
    <source>
        <dbReference type="Pfam" id="PF13966"/>
    </source>
</evidence>